<feature type="compositionally biased region" description="Basic and acidic residues" evidence="8">
    <location>
        <begin position="154"/>
        <end position="168"/>
    </location>
</feature>
<evidence type="ECO:0000313" key="11">
    <source>
        <dbReference type="Proteomes" id="UP000241818"/>
    </source>
</evidence>
<name>A0A2T3AS09_AMORE</name>
<evidence type="ECO:0000256" key="2">
    <source>
        <dbReference type="ARBA" id="ARBA00004496"/>
    </source>
</evidence>
<comment type="subcellular location">
    <subcellularLocation>
        <location evidence="2">Cytoplasm</location>
    </subcellularLocation>
    <subcellularLocation>
        <location evidence="1">Nucleus</location>
    </subcellularLocation>
</comment>
<dbReference type="GO" id="GO:0043455">
    <property type="term" value="P:regulation of secondary metabolic process"/>
    <property type="evidence" value="ECO:0007669"/>
    <property type="project" value="UniProtKB-ARBA"/>
</dbReference>
<feature type="region of interest" description="Disordered" evidence="8">
    <location>
        <begin position="154"/>
        <end position="178"/>
    </location>
</feature>
<dbReference type="GO" id="GO:0005634">
    <property type="term" value="C:nucleus"/>
    <property type="evidence" value="ECO:0007669"/>
    <property type="project" value="UniProtKB-SubCell"/>
</dbReference>
<dbReference type="InParanoid" id="A0A2T3AS09"/>
<evidence type="ECO:0000256" key="6">
    <source>
        <dbReference type="ARBA" id="ARBA00023242"/>
    </source>
</evidence>
<dbReference type="AlphaFoldDB" id="A0A2T3AS09"/>
<keyword evidence="5" id="KW-0804">Transcription</keyword>
<keyword evidence="11" id="KW-1185">Reference proteome</keyword>
<reference evidence="10 11" key="1">
    <citation type="journal article" date="2018" name="New Phytol.">
        <title>Comparative genomics and transcriptomics depict ericoid mycorrhizal fungi as versatile saprotrophs and plant mutualists.</title>
        <authorList>
            <person name="Martino E."/>
            <person name="Morin E."/>
            <person name="Grelet G.A."/>
            <person name="Kuo A."/>
            <person name="Kohler A."/>
            <person name="Daghino S."/>
            <person name="Barry K.W."/>
            <person name="Cichocki N."/>
            <person name="Clum A."/>
            <person name="Dockter R.B."/>
            <person name="Hainaut M."/>
            <person name="Kuo R.C."/>
            <person name="LaButti K."/>
            <person name="Lindahl B.D."/>
            <person name="Lindquist E.A."/>
            <person name="Lipzen A."/>
            <person name="Khouja H.R."/>
            <person name="Magnuson J."/>
            <person name="Murat C."/>
            <person name="Ohm R.A."/>
            <person name="Singer S.W."/>
            <person name="Spatafora J.W."/>
            <person name="Wang M."/>
            <person name="Veneault-Fourrey C."/>
            <person name="Henrissat B."/>
            <person name="Grigoriev I.V."/>
            <person name="Martin F.M."/>
            <person name="Perotto S."/>
        </authorList>
    </citation>
    <scope>NUCLEOTIDE SEQUENCE [LARGE SCALE GENOMIC DNA]</scope>
    <source>
        <strain evidence="10 11">ATCC 22711</strain>
    </source>
</reference>
<dbReference type="FunFam" id="2.60.40.3960:FF:000001">
    <property type="entry name" value="Sexual development activator VeA"/>
    <property type="match status" value="1"/>
</dbReference>
<keyword evidence="3" id="KW-0963">Cytoplasm</keyword>
<dbReference type="PROSITE" id="PS51821">
    <property type="entry name" value="VELVET"/>
    <property type="match status" value="1"/>
</dbReference>
<dbReference type="EMBL" id="KZ679017">
    <property type="protein sequence ID" value="PSS09138.1"/>
    <property type="molecule type" value="Genomic_DNA"/>
</dbReference>
<dbReference type="InterPro" id="IPR038491">
    <property type="entry name" value="Velvet_dom_sf"/>
</dbReference>
<proteinExistence type="inferred from homology"/>
<gene>
    <name evidence="10" type="ORF">M430DRAFT_31023</name>
</gene>
<feature type="compositionally biased region" description="Polar residues" evidence="8">
    <location>
        <begin position="512"/>
        <end position="522"/>
    </location>
</feature>
<dbReference type="PANTHER" id="PTHR33572">
    <property type="entry name" value="SPORE DEVELOPMENT REGULATOR VOSA"/>
    <property type="match status" value="1"/>
</dbReference>
<dbReference type="Pfam" id="PF11754">
    <property type="entry name" value="Velvet"/>
    <property type="match status" value="2"/>
</dbReference>
<organism evidence="10 11">
    <name type="scientific">Amorphotheca resinae ATCC 22711</name>
    <dbReference type="NCBI Taxonomy" id="857342"/>
    <lineage>
        <taxon>Eukaryota</taxon>
        <taxon>Fungi</taxon>
        <taxon>Dikarya</taxon>
        <taxon>Ascomycota</taxon>
        <taxon>Pezizomycotina</taxon>
        <taxon>Leotiomycetes</taxon>
        <taxon>Helotiales</taxon>
        <taxon>Amorphothecaceae</taxon>
        <taxon>Amorphotheca</taxon>
    </lineage>
</organism>
<accession>A0A2T3AS09</accession>
<evidence type="ECO:0000256" key="3">
    <source>
        <dbReference type="ARBA" id="ARBA00022490"/>
    </source>
</evidence>
<protein>
    <recommendedName>
        <fullName evidence="9">Velvet domain-containing protein</fullName>
    </recommendedName>
</protein>
<keyword evidence="4" id="KW-0805">Transcription regulation</keyword>
<dbReference type="RefSeq" id="XP_024717436.1">
    <property type="nucleotide sequence ID" value="XM_024866003.1"/>
</dbReference>
<dbReference type="Proteomes" id="UP000241818">
    <property type="component" value="Unassembled WGS sequence"/>
</dbReference>
<evidence type="ECO:0000256" key="8">
    <source>
        <dbReference type="SAM" id="MobiDB-lite"/>
    </source>
</evidence>
<dbReference type="InterPro" id="IPR037525">
    <property type="entry name" value="Velvet_dom"/>
</dbReference>
<dbReference type="InterPro" id="IPR021740">
    <property type="entry name" value="Velvet"/>
</dbReference>
<sequence>MAAVSTRGGADATITRVTKEGRKLTYCLTVIQQPERARACGSGAKSSADRRPVDPPPVVELRIFEGEGAEKTDVTFGYNANFFLFATLELARPIAHGRMQPQPAQLPVLTGMPVSGMAYLDRPTEAGYFIFPDLSVRHEGKYKLSFNLYEETKEAKDADAEPTNDQHKPKLPGGANAPESSFDWRLEVKSAVFTVFSAKKFPGLAESTVLSRTVAEQGCRVRIRRDVRMRRRDGKANGDYEEAVEEEYVRTGRTPSVQDPYRERSRSLSNDSAERQAYPEIERRMSGDYSSQQYHPSGQSGPQSYLSFGGSSGNQYQAPPPQFAQPAPPAPPSYQSAPPPAPYHHSGPQYRQPAPPPSHGQYAFDRPPYAQSAYPPATPPREREYEEADYRRTSASSYANAPATTTSPYPAVDSNYNRNPYQSYPQRTHSPPMQSPVNLAPLKMPLMEPKYEGQTSPAGPLSSVSRIAPPLPSPGYDRSQERPGSYGQYSNSLPPPLEVARNGKRSFETVFPGSTASQNQPLFNGMRPGSSHPSNSLFDDDDDTISFDQLKMQYKCADGSSYSRELPILE</sequence>
<evidence type="ECO:0000256" key="1">
    <source>
        <dbReference type="ARBA" id="ARBA00004123"/>
    </source>
</evidence>
<evidence type="ECO:0000313" key="10">
    <source>
        <dbReference type="EMBL" id="PSS09138.1"/>
    </source>
</evidence>
<dbReference type="GeneID" id="36574084"/>
<feature type="compositionally biased region" description="Polar residues" evidence="8">
    <location>
        <begin position="288"/>
        <end position="306"/>
    </location>
</feature>
<evidence type="ECO:0000256" key="7">
    <source>
        <dbReference type="ARBA" id="ARBA00038005"/>
    </source>
</evidence>
<evidence type="ECO:0000259" key="9">
    <source>
        <dbReference type="PROSITE" id="PS51821"/>
    </source>
</evidence>
<dbReference type="GO" id="GO:0005737">
    <property type="term" value="C:cytoplasm"/>
    <property type="evidence" value="ECO:0007669"/>
    <property type="project" value="UniProtKB-SubCell"/>
</dbReference>
<dbReference type="GO" id="GO:0034250">
    <property type="term" value="P:positive regulation of amide metabolic process"/>
    <property type="evidence" value="ECO:0007669"/>
    <property type="project" value="UniProtKB-ARBA"/>
</dbReference>
<dbReference type="STRING" id="857342.A0A2T3AS09"/>
<dbReference type="OrthoDB" id="5384689at2759"/>
<comment type="similarity">
    <text evidence="7">Belongs to the velvet family. VeA subfamily.</text>
</comment>
<feature type="region of interest" description="Disordered" evidence="8">
    <location>
        <begin position="232"/>
        <end position="542"/>
    </location>
</feature>
<feature type="compositionally biased region" description="Polar residues" evidence="8">
    <location>
        <begin position="393"/>
        <end position="437"/>
    </location>
</feature>
<feature type="domain" description="Velvet" evidence="9">
    <location>
        <begin position="21"/>
        <end position="224"/>
    </location>
</feature>
<dbReference type="Gene3D" id="2.60.40.3960">
    <property type="entry name" value="Velvet domain"/>
    <property type="match status" value="1"/>
</dbReference>
<feature type="compositionally biased region" description="Polar residues" evidence="8">
    <location>
        <begin position="453"/>
        <end position="465"/>
    </location>
</feature>
<dbReference type="PANTHER" id="PTHR33572:SF14">
    <property type="entry name" value="DEVELOPMENTAL AND SECONDARY METABOLISM REGULATOR VEA"/>
    <property type="match status" value="1"/>
</dbReference>
<dbReference type="GO" id="GO:0051176">
    <property type="term" value="P:positive regulation of sulfur metabolic process"/>
    <property type="evidence" value="ECO:0007669"/>
    <property type="project" value="UniProtKB-ARBA"/>
</dbReference>
<evidence type="ECO:0000256" key="5">
    <source>
        <dbReference type="ARBA" id="ARBA00023163"/>
    </source>
</evidence>
<feature type="compositionally biased region" description="Basic and acidic residues" evidence="8">
    <location>
        <begin position="380"/>
        <end position="392"/>
    </location>
</feature>
<evidence type="ECO:0000256" key="4">
    <source>
        <dbReference type="ARBA" id="ARBA00023015"/>
    </source>
</evidence>
<keyword evidence="6" id="KW-0539">Nucleus</keyword>
<feature type="compositionally biased region" description="Pro residues" evidence="8">
    <location>
        <begin position="318"/>
        <end position="342"/>
    </location>
</feature>